<proteinExistence type="predicted"/>
<sequence length="105" mass="11800">MLHFALCLCPFPSFRSAIELGTIVRSCHEPCLSIVDPYVPLLASIFVYSVRNAFPLSKPVSHMRTPETPMSLQLEQNKRSEEKVLRRCACAGAGVKEKENEICVY</sequence>
<reference evidence="1" key="2">
    <citation type="submission" date="2015-11" db="EMBL/GenBank/DDBJ databases">
        <authorList>
            <person name="Zhang Y."/>
            <person name="Guo Z."/>
        </authorList>
    </citation>
    <scope>NUCLEOTIDE SEQUENCE</scope>
</reference>
<dbReference type="Proteomes" id="UP000017246">
    <property type="component" value="Unassembled WGS sequence"/>
</dbReference>
<accession>A0A087W138</accession>
<keyword evidence="2" id="KW-1185">Reference proteome</keyword>
<dbReference type="EMBL" id="LN902844">
    <property type="protein sequence ID" value="CDI98249.1"/>
    <property type="molecule type" value="Genomic_DNA"/>
</dbReference>
<gene>
    <name evidence="1" type="ORF">EmuJ_000209200</name>
</gene>
<evidence type="ECO:0000313" key="2">
    <source>
        <dbReference type="Proteomes" id="UP000017246"/>
    </source>
</evidence>
<protein>
    <submittedName>
        <fullName evidence="1">Expressed protein</fullName>
    </submittedName>
</protein>
<reference evidence="1" key="1">
    <citation type="journal article" date="2013" name="Nature">
        <title>The genomes of four tapeworm species reveal adaptations to parasitism.</title>
        <authorList>
            <person name="Tsai I.J."/>
            <person name="Zarowiecki M."/>
            <person name="Holroyd N."/>
            <person name="Garciarrubio A."/>
            <person name="Sanchez-Flores A."/>
            <person name="Brooks K.L."/>
            <person name="Tracey A."/>
            <person name="Bobes R.J."/>
            <person name="Fragoso G."/>
            <person name="Sciutto E."/>
            <person name="Aslett M."/>
            <person name="Beasley H."/>
            <person name="Bennett H.M."/>
            <person name="Cai J."/>
            <person name="Camicia F."/>
            <person name="Clark R."/>
            <person name="Cucher M."/>
            <person name="De Silva N."/>
            <person name="Day T.A."/>
            <person name="Deplazes P."/>
            <person name="Estrada K."/>
            <person name="Fernandez C."/>
            <person name="Holland P.W."/>
            <person name="Hou J."/>
            <person name="Hu S."/>
            <person name="Huckvale T."/>
            <person name="Hung S.S."/>
            <person name="Kamenetzky L."/>
            <person name="Keane J.A."/>
            <person name="Kiss F."/>
            <person name="Koziol U."/>
            <person name="Lambert O."/>
            <person name="Liu K."/>
            <person name="Luo X."/>
            <person name="Luo Y."/>
            <person name="Macchiaroli N."/>
            <person name="Nichol S."/>
            <person name="Paps J."/>
            <person name="Parkinson J."/>
            <person name="Pouchkina-Stantcheva N."/>
            <person name="Riddiford N."/>
            <person name="Rosenzvit M."/>
            <person name="Salinas G."/>
            <person name="Wasmuth J.D."/>
            <person name="Zamanian M."/>
            <person name="Zheng Y."/>
            <person name="Cai X."/>
            <person name="Soberon X."/>
            <person name="Olson P.D."/>
            <person name="Laclette J.P."/>
            <person name="Brehm K."/>
            <person name="Berriman M."/>
            <person name="Garciarrubio A."/>
            <person name="Bobes R.J."/>
            <person name="Fragoso G."/>
            <person name="Sanchez-Flores A."/>
            <person name="Estrada K."/>
            <person name="Cevallos M.A."/>
            <person name="Morett E."/>
            <person name="Gonzalez V."/>
            <person name="Portillo T."/>
            <person name="Ochoa-Leyva A."/>
            <person name="Jose M.V."/>
            <person name="Sciutto E."/>
            <person name="Landa A."/>
            <person name="Jimenez L."/>
            <person name="Valdes V."/>
            <person name="Carrero J.C."/>
            <person name="Larralde C."/>
            <person name="Morales-Montor J."/>
            <person name="Limon-Lason J."/>
            <person name="Soberon X."/>
            <person name="Laclette J.P."/>
        </authorList>
    </citation>
    <scope>NUCLEOTIDE SEQUENCE [LARGE SCALE GENOMIC DNA]</scope>
</reference>
<evidence type="ECO:0000313" key="1">
    <source>
        <dbReference type="EMBL" id="CDI98249.1"/>
    </source>
</evidence>
<dbReference type="AlphaFoldDB" id="A0A087W138"/>
<name>A0A087W138_ECHMU</name>
<organism evidence="1 2">
    <name type="scientific">Echinococcus multilocularis</name>
    <name type="common">Fox tapeworm</name>
    <dbReference type="NCBI Taxonomy" id="6211"/>
    <lineage>
        <taxon>Eukaryota</taxon>
        <taxon>Metazoa</taxon>
        <taxon>Spiralia</taxon>
        <taxon>Lophotrochozoa</taxon>
        <taxon>Platyhelminthes</taxon>
        <taxon>Cestoda</taxon>
        <taxon>Eucestoda</taxon>
        <taxon>Cyclophyllidea</taxon>
        <taxon>Taeniidae</taxon>
        <taxon>Echinococcus</taxon>
    </lineage>
</organism>